<dbReference type="OrthoDB" id="7872598at2"/>
<reference evidence="3" key="1">
    <citation type="submission" date="2017-09" db="EMBL/GenBank/DDBJ databases">
        <title>Yangia sp. SAOS 153D whole genome sequencing.</title>
        <authorList>
            <person name="Verma A."/>
            <person name="Krishnamurthi S."/>
        </authorList>
    </citation>
    <scope>NUCLEOTIDE SEQUENCE [LARGE SCALE GENOMIC DNA]</scope>
    <source>
        <strain evidence="3">SAOS 153D</strain>
    </source>
</reference>
<keyword evidence="4" id="KW-1185">Reference proteome</keyword>
<feature type="domain" description="Helix-turn-helix" evidence="1">
    <location>
        <begin position="5"/>
        <end position="49"/>
    </location>
</feature>
<dbReference type="Proteomes" id="UP000217448">
    <property type="component" value="Unassembled WGS sequence"/>
</dbReference>
<dbReference type="InterPro" id="IPR009061">
    <property type="entry name" value="DNA-bd_dom_put_sf"/>
</dbReference>
<evidence type="ECO:0000313" key="3">
    <source>
        <dbReference type="EMBL" id="PBD20977.1"/>
    </source>
</evidence>
<dbReference type="SUPFAM" id="SSF46955">
    <property type="entry name" value="Putative DNA-binding domain"/>
    <property type="match status" value="1"/>
</dbReference>
<dbReference type="InterPro" id="IPR041657">
    <property type="entry name" value="HTH_17"/>
</dbReference>
<evidence type="ECO:0000313" key="4">
    <source>
        <dbReference type="Proteomes" id="UP000217448"/>
    </source>
</evidence>
<evidence type="ECO:0000259" key="1">
    <source>
        <dbReference type="Pfam" id="PF12728"/>
    </source>
</evidence>
<dbReference type="EMBL" id="NTHN01000015">
    <property type="protein sequence ID" value="PBD20977.1"/>
    <property type="molecule type" value="Genomic_DNA"/>
</dbReference>
<name>A0A2A3K1L5_9RHOB</name>
<proteinExistence type="predicted"/>
<comment type="caution">
    <text evidence="3">The sequence shown here is derived from an EMBL/GenBank/DDBJ whole genome shotgun (WGS) entry which is preliminary data.</text>
</comment>
<dbReference type="InterPro" id="IPR010093">
    <property type="entry name" value="SinI_DNA-bd"/>
</dbReference>
<dbReference type="Pfam" id="PF12728">
    <property type="entry name" value="HTH_17"/>
    <property type="match status" value="1"/>
</dbReference>
<reference evidence="2" key="3">
    <citation type="submission" date="2024-05" db="EMBL/GenBank/DDBJ databases">
        <title>Yangia mangrovi SAOS 153D genome.</title>
        <authorList>
            <person name="Verma A."/>
            <person name="Pal Y."/>
            <person name="Sundharam S."/>
            <person name="Bisht B."/>
            <person name="Srinivasan K."/>
        </authorList>
    </citation>
    <scope>NUCLEOTIDE SEQUENCE</scope>
    <source>
        <strain evidence="2">SAOS 153D</strain>
    </source>
</reference>
<protein>
    <submittedName>
        <fullName evidence="2">Helix-turn-helix domain-containing protein</fullName>
    </submittedName>
</protein>
<accession>A0A2A3K1L5</accession>
<sequence length="67" mass="7829">MSKILTVCQVAERWGCSVNAVRNVAQQGCLRHFRVGRLYRFRESEIDLFERGAEEHWRDSMKISGSK</sequence>
<reference evidence="4" key="2">
    <citation type="submission" date="2023-07" db="EMBL/GenBank/DDBJ databases">
        <title>Yangia mangrovi SAOS 153D genome.</title>
        <authorList>
            <person name="Verma A."/>
            <person name="Pal Y."/>
            <person name="Sundharam S."/>
            <person name="Bisht B."/>
            <person name="Srinivasan K."/>
        </authorList>
    </citation>
    <scope>NUCLEOTIDE SEQUENCE [LARGE SCALE GENOMIC DNA]</scope>
    <source>
        <strain evidence="4">SAOS 153D</strain>
    </source>
</reference>
<dbReference type="NCBIfam" id="TIGR01764">
    <property type="entry name" value="excise"/>
    <property type="match status" value="1"/>
</dbReference>
<dbReference type="AlphaFoldDB" id="A0A2A3K1L5"/>
<dbReference type="RefSeq" id="WP_095880606.1">
    <property type="nucleotide sequence ID" value="NZ_NTHN02000036.1"/>
</dbReference>
<evidence type="ECO:0000313" key="2">
    <source>
        <dbReference type="EMBL" id="MCT4372044.1"/>
    </source>
</evidence>
<dbReference type="EMBL" id="NTHN02000036">
    <property type="protein sequence ID" value="MCT4372044.1"/>
    <property type="molecule type" value="Genomic_DNA"/>
</dbReference>
<organism evidence="3">
    <name type="scientific">Alloyangia mangrovi</name>
    <dbReference type="NCBI Taxonomy" id="1779329"/>
    <lineage>
        <taxon>Bacteria</taxon>
        <taxon>Pseudomonadati</taxon>
        <taxon>Pseudomonadota</taxon>
        <taxon>Alphaproteobacteria</taxon>
        <taxon>Rhodobacterales</taxon>
        <taxon>Roseobacteraceae</taxon>
        <taxon>Alloyangia</taxon>
    </lineage>
</organism>
<dbReference type="GO" id="GO:0003677">
    <property type="term" value="F:DNA binding"/>
    <property type="evidence" value="ECO:0007669"/>
    <property type="project" value="InterPro"/>
</dbReference>
<gene>
    <name evidence="3" type="ORF">CLG85_01220</name>
    <name evidence="2" type="ORF">CLG85_017660</name>
</gene>